<dbReference type="AlphaFoldDB" id="A0A6A6Q2X7"/>
<dbReference type="OrthoDB" id="439943at2759"/>
<feature type="compositionally biased region" description="Low complexity" evidence="1">
    <location>
        <begin position="21"/>
        <end position="37"/>
    </location>
</feature>
<evidence type="ECO:0000313" key="2">
    <source>
        <dbReference type="EMBL" id="KAF2486359.1"/>
    </source>
</evidence>
<evidence type="ECO:0000256" key="1">
    <source>
        <dbReference type="SAM" id="MobiDB-lite"/>
    </source>
</evidence>
<organism evidence="2 3">
    <name type="scientific">Neohortaea acidophila</name>
    <dbReference type="NCBI Taxonomy" id="245834"/>
    <lineage>
        <taxon>Eukaryota</taxon>
        <taxon>Fungi</taxon>
        <taxon>Dikarya</taxon>
        <taxon>Ascomycota</taxon>
        <taxon>Pezizomycotina</taxon>
        <taxon>Dothideomycetes</taxon>
        <taxon>Dothideomycetidae</taxon>
        <taxon>Mycosphaerellales</taxon>
        <taxon>Teratosphaeriaceae</taxon>
        <taxon>Neohortaea</taxon>
    </lineage>
</organism>
<gene>
    <name evidence="2" type="ORF">BDY17DRAFT_291343</name>
</gene>
<evidence type="ECO:0000313" key="3">
    <source>
        <dbReference type="Proteomes" id="UP000799767"/>
    </source>
</evidence>
<feature type="compositionally biased region" description="Polar residues" evidence="1">
    <location>
        <begin position="858"/>
        <end position="867"/>
    </location>
</feature>
<dbReference type="RefSeq" id="XP_033592928.1">
    <property type="nucleotide sequence ID" value="XM_033732651.1"/>
</dbReference>
<dbReference type="Proteomes" id="UP000799767">
    <property type="component" value="Unassembled WGS sequence"/>
</dbReference>
<name>A0A6A6Q2X7_9PEZI</name>
<feature type="compositionally biased region" description="Basic residues" evidence="1">
    <location>
        <begin position="908"/>
        <end position="926"/>
    </location>
</feature>
<sequence>MESDSSLPQTSSSEANQEQLTTPPQSQSSSPRSPTSSNISEHESSFAFPKLALDGSLSDLPSRSPYPPTPPAALSSLGAKAMMAGHTSDSLSEASLDAQYDMIDDISDLSDGHETASLTSTRPDDEDEHTLGESMVDLDAELGIRRPTRDAQTNTQVKAENALLDSYMSEDLETPRQSTLHNARARRTTLGPPSASSPATTITKSTYHILFVSDRSTSNDAVSDACLRFASCLLPADENMEETIASIGVGATPGHLSSTHLSVRLGDVELAVELCVDAQFVAGDDRKPELAYFFRYPDGDDVSMSNLADKQSIAPSDLYDLVVYYLHDSTYPDWHNIVKSNMLPMMPPAITLSAPGVELSTPPGIEKEELFESELVLSSDELFGEDDGHVREAIRDLMTEHARMPTTQSKATNASSDWLQCVQKEFGLKYPTRQDFRSISLWHLLTFIAVVLAYFIKPYLHILDGPDPSLAVAMRREAFASALTKMTNSTDTAMALNMTYLIPYHEAAWKDEELAPPQARYEHLPPNHFIISLPEKTNLVWHQLNWNRFPHVVSSTASRSNTSIEHNLTQLIDGVYDVTIRPEDASGKVTVNLYAKWPKLPERDIVVEHNFGMRILHRDTYDKISTDLSKTIGKEVMVARKNAKSLGSKMSLELSAGAAATRNVTTEVAIYIVRDLTIMANTALSVFTKAAAASNGTAANFKKELAAVQKDLIQLSNDVQKSLISRAHTAKALIPYMHAPVKRVKAWVPSTQASVKSVKALIPSMKTLKRPLALSRERAMRIKKALAGHRDANSTSATKELSLRLQNIFGKPTEKSKKAGSFADIARCSQAKDYQACRREQKALQARESKLHGLASVSAASKSTVPSQAPEADVKASAGKKEKKIGKKGKKGKKAAAPKDARVEKDKKKNKGPKKHGKKHKAPGPK</sequence>
<feature type="region of interest" description="Disordered" evidence="1">
    <location>
        <begin position="107"/>
        <end position="135"/>
    </location>
</feature>
<dbReference type="EMBL" id="MU001632">
    <property type="protein sequence ID" value="KAF2486359.1"/>
    <property type="molecule type" value="Genomic_DNA"/>
</dbReference>
<feature type="region of interest" description="Disordered" evidence="1">
    <location>
        <begin position="174"/>
        <end position="199"/>
    </location>
</feature>
<feature type="compositionally biased region" description="Basic residues" evidence="1">
    <location>
        <begin position="881"/>
        <end position="896"/>
    </location>
</feature>
<feature type="region of interest" description="Disordered" evidence="1">
    <location>
        <begin position="54"/>
        <end position="73"/>
    </location>
</feature>
<feature type="region of interest" description="Disordered" evidence="1">
    <location>
        <begin position="1"/>
        <end position="47"/>
    </location>
</feature>
<dbReference type="GeneID" id="54473653"/>
<feature type="compositionally biased region" description="Basic and acidic residues" evidence="1">
    <location>
        <begin position="897"/>
        <end position="907"/>
    </location>
</feature>
<reference evidence="2" key="1">
    <citation type="journal article" date="2020" name="Stud. Mycol.">
        <title>101 Dothideomycetes genomes: a test case for predicting lifestyles and emergence of pathogens.</title>
        <authorList>
            <person name="Haridas S."/>
            <person name="Albert R."/>
            <person name="Binder M."/>
            <person name="Bloem J."/>
            <person name="Labutti K."/>
            <person name="Salamov A."/>
            <person name="Andreopoulos B."/>
            <person name="Baker S."/>
            <person name="Barry K."/>
            <person name="Bills G."/>
            <person name="Bluhm B."/>
            <person name="Cannon C."/>
            <person name="Castanera R."/>
            <person name="Culley D."/>
            <person name="Daum C."/>
            <person name="Ezra D."/>
            <person name="Gonzalez J."/>
            <person name="Henrissat B."/>
            <person name="Kuo A."/>
            <person name="Liang C."/>
            <person name="Lipzen A."/>
            <person name="Lutzoni F."/>
            <person name="Magnuson J."/>
            <person name="Mondo S."/>
            <person name="Nolan M."/>
            <person name="Ohm R."/>
            <person name="Pangilinan J."/>
            <person name="Park H.-J."/>
            <person name="Ramirez L."/>
            <person name="Alfaro M."/>
            <person name="Sun H."/>
            <person name="Tritt A."/>
            <person name="Yoshinaga Y."/>
            <person name="Zwiers L.-H."/>
            <person name="Turgeon B."/>
            <person name="Goodwin S."/>
            <person name="Spatafora J."/>
            <person name="Crous P."/>
            <person name="Grigoriev I."/>
        </authorList>
    </citation>
    <scope>NUCLEOTIDE SEQUENCE</scope>
    <source>
        <strain evidence="2">CBS 113389</strain>
    </source>
</reference>
<keyword evidence="3" id="KW-1185">Reference proteome</keyword>
<protein>
    <submittedName>
        <fullName evidence="2">Uncharacterized protein</fullName>
    </submittedName>
</protein>
<feature type="region of interest" description="Disordered" evidence="1">
    <location>
        <begin position="855"/>
        <end position="926"/>
    </location>
</feature>
<accession>A0A6A6Q2X7</accession>
<proteinExistence type="predicted"/>
<feature type="compositionally biased region" description="Polar residues" evidence="1">
    <location>
        <begin position="1"/>
        <end position="20"/>
    </location>
</feature>